<name>A0A0P0N5N5_9CREN</name>
<protein>
    <submittedName>
        <fullName evidence="2 3">Transcriptional regulator</fullName>
    </submittedName>
</protein>
<dbReference type="InterPro" id="IPR036390">
    <property type="entry name" value="WH_DNA-bd_sf"/>
</dbReference>
<reference evidence="3 5" key="2">
    <citation type="submission" date="2017-05" db="EMBL/GenBank/DDBJ databases">
        <title>The draft genome of the hyperthermophilic archaeon 'Pyrodictium delaneyi strain Hulk', an iron and nitrate reducer, reveals the capacity for sulfate reduction.</title>
        <authorList>
            <person name="Demey L.M."/>
            <person name="Miller C."/>
            <person name="Manzella M."/>
            <person name="Reguera G."/>
            <person name="Kashefi K."/>
        </authorList>
    </citation>
    <scope>NUCLEOTIDE SEQUENCE [LARGE SCALE GENOMIC DNA]</scope>
    <source>
        <strain evidence="3 5">Hulk</strain>
    </source>
</reference>
<feature type="domain" description="Transcription regulator PadR N-terminal" evidence="1">
    <location>
        <begin position="14"/>
        <end position="86"/>
    </location>
</feature>
<dbReference type="SUPFAM" id="SSF46785">
    <property type="entry name" value="Winged helix' DNA-binding domain"/>
    <property type="match status" value="1"/>
</dbReference>
<organism evidence="2 4">
    <name type="scientific">Pyrodictium delaneyi</name>
    <dbReference type="NCBI Taxonomy" id="1273541"/>
    <lineage>
        <taxon>Archaea</taxon>
        <taxon>Thermoproteota</taxon>
        <taxon>Thermoprotei</taxon>
        <taxon>Desulfurococcales</taxon>
        <taxon>Pyrodictiaceae</taxon>
        <taxon>Pyrodictium</taxon>
    </lineage>
</organism>
<dbReference type="PANTHER" id="PTHR43252:SF2">
    <property type="entry name" value="TRANSCRIPTION REGULATOR, PADR-LIKE FAMILY"/>
    <property type="match status" value="1"/>
</dbReference>
<evidence type="ECO:0000313" key="4">
    <source>
        <dbReference type="Proteomes" id="UP000058613"/>
    </source>
</evidence>
<dbReference type="Proteomes" id="UP000058613">
    <property type="component" value="Chromosome"/>
</dbReference>
<gene>
    <name evidence="3" type="ORF">Pdsh_04595</name>
    <name evidence="2" type="ORF">Pyrde_1764</name>
</gene>
<dbReference type="Proteomes" id="UP000196694">
    <property type="component" value="Unassembled WGS sequence"/>
</dbReference>
<keyword evidence="5" id="KW-1185">Reference proteome</keyword>
<dbReference type="STRING" id="1273541.Pyrde_1764"/>
<evidence type="ECO:0000313" key="2">
    <source>
        <dbReference type="EMBL" id="ALL01807.1"/>
    </source>
</evidence>
<sequence>MASQALEMRTRYMILLLLAEGPKTGYELIKRMKSLLAEVGGGASPGTVYPVLRDLEEEGYIESSEEPHGARQRKVYRITEKGVEQLLRMINKGLYIVEATIRLHLAAARNLAQTPRPELLPLVEEIVGRLARIEVLTGELLELLQRILQRNITSSHTTR</sequence>
<dbReference type="EMBL" id="CP013011">
    <property type="protein sequence ID" value="ALL01807.1"/>
    <property type="molecule type" value="Genomic_DNA"/>
</dbReference>
<dbReference type="Pfam" id="PF03551">
    <property type="entry name" value="PadR"/>
    <property type="match status" value="1"/>
</dbReference>
<proteinExistence type="predicted"/>
<dbReference type="CDD" id="cd00090">
    <property type="entry name" value="HTH_ARSR"/>
    <property type="match status" value="1"/>
</dbReference>
<evidence type="ECO:0000259" key="1">
    <source>
        <dbReference type="Pfam" id="PF03551"/>
    </source>
</evidence>
<evidence type="ECO:0000313" key="5">
    <source>
        <dbReference type="Proteomes" id="UP000196694"/>
    </source>
</evidence>
<dbReference type="GeneID" id="26100103"/>
<evidence type="ECO:0000313" key="3">
    <source>
        <dbReference type="EMBL" id="OWJ54977.1"/>
    </source>
</evidence>
<dbReference type="InterPro" id="IPR005149">
    <property type="entry name" value="Tscrpt_reg_PadR_N"/>
</dbReference>
<reference evidence="2 4" key="1">
    <citation type="submission" date="2015-10" db="EMBL/GenBank/DDBJ databases">
        <title>Complete genome sequence of hyperthermophilic archaeon Pyrodictium delaneyi Su06.</title>
        <authorList>
            <person name="Jung J.-H."/>
            <person name="Lin J."/>
            <person name="Holden J.F."/>
            <person name="Park C.-S."/>
        </authorList>
    </citation>
    <scope>NUCLEOTIDE SEQUENCE [LARGE SCALE GENOMIC DNA]</scope>
    <source>
        <strain evidence="2 4">Su06</strain>
    </source>
</reference>
<dbReference type="RefSeq" id="WP_055410050.1">
    <property type="nucleotide sequence ID" value="NZ_CP013011.1"/>
</dbReference>
<dbReference type="InterPro" id="IPR011991">
    <property type="entry name" value="ArsR-like_HTH"/>
</dbReference>
<dbReference type="InterPro" id="IPR036388">
    <property type="entry name" value="WH-like_DNA-bd_sf"/>
</dbReference>
<dbReference type="OrthoDB" id="15388at2157"/>
<dbReference type="EMBL" id="NCQP01000002">
    <property type="protein sequence ID" value="OWJ54977.1"/>
    <property type="molecule type" value="Genomic_DNA"/>
</dbReference>
<dbReference type="KEGG" id="pdl:Pyrde_1764"/>
<dbReference type="AlphaFoldDB" id="A0A0P0N5N5"/>
<accession>A0A0P0N5N5</accession>
<dbReference type="Gene3D" id="1.10.10.10">
    <property type="entry name" value="Winged helix-like DNA-binding domain superfamily/Winged helix DNA-binding domain"/>
    <property type="match status" value="1"/>
</dbReference>
<dbReference type="PANTHER" id="PTHR43252">
    <property type="entry name" value="TRANSCRIPTIONAL REGULATOR YQJI"/>
    <property type="match status" value="1"/>
</dbReference>